<dbReference type="SUPFAM" id="SSF56349">
    <property type="entry name" value="DNA breaking-rejoining enzymes"/>
    <property type="match status" value="1"/>
</dbReference>
<evidence type="ECO:0008006" key="4">
    <source>
        <dbReference type="Google" id="ProtNLM"/>
    </source>
</evidence>
<dbReference type="PANTHER" id="PTHR35617:SF3">
    <property type="entry name" value="CORE-BINDING (CB) DOMAIN-CONTAINING PROTEIN"/>
    <property type="match status" value="1"/>
</dbReference>
<accession>A0AA88YED9</accession>
<evidence type="ECO:0000256" key="1">
    <source>
        <dbReference type="ARBA" id="ARBA00023172"/>
    </source>
</evidence>
<comment type="caution">
    <text evidence="2">The sequence shown here is derived from an EMBL/GenBank/DDBJ whole genome shotgun (WGS) entry which is preliminary data.</text>
</comment>
<organism evidence="2 3">
    <name type="scientific">Pinctada imbricata</name>
    <name type="common">Atlantic pearl-oyster</name>
    <name type="synonym">Pinctada martensii</name>
    <dbReference type="NCBI Taxonomy" id="66713"/>
    <lineage>
        <taxon>Eukaryota</taxon>
        <taxon>Metazoa</taxon>
        <taxon>Spiralia</taxon>
        <taxon>Lophotrochozoa</taxon>
        <taxon>Mollusca</taxon>
        <taxon>Bivalvia</taxon>
        <taxon>Autobranchia</taxon>
        <taxon>Pteriomorphia</taxon>
        <taxon>Pterioida</taxon>
        <taxon>Pterioidea</taxon>
        <taxon>Pteriidae</taxon>
        <taxon>Pinctada</taxon>
    </lineage>
</organism>
<dbReference type="AlphaFoldDB" id="A0AA88YED9"/>
<proteinExistence type="predicted"/>
<keyword evidence="1" id="KW-0233">DNA recombination</keyword>
<evidence type="ECO:0000313" key="2">
    <source>
        <dbReference type="EMBL" id="KAK3097837.1"/>
    </source>
</evidence>
<evidence type="ECO:0000313" key="3">
    <source>
        <dbReference type="Proteomes" id="UP001186944"/>
    </source>
</evidence>
<dbReference type="Proteomes" id="UP001186944">
    <property type="component" value="Unassembled WGS sequence"/>
</dbReference>
<dbReference type="GO" id="GO:0003677">
    <property type="term" value="F:DNA binding"/>
    <property type="evidence" value="ECO:0007669"/>
    <property type="project" value="InterPro"/>
</dbReference>
<reference evidence="2" key="1">
    <citation type="submission" date="2019-08" db="EMBL/GenBank/DDBJ databases">
        <title>The improved chromosome-level genome for the pearl oyster Pinctada fucata martensii using PacBio sequencing and Hi-C.</title>
        <authorList>
            <person name="Zheng Z."/>
        </authorList>
    </citation>
    <scope>NUCLEOTIDE SEQUENCE</scope>
    <source>
        <strain evidence="2">ZZ-2019</strain>
        <tissue evidence="2">Adductor muscle</tissue>
    </source>
</reference>
<name>A0AA88YED9_PINIB</name>
<dbReference type="InterPro" id="IPR013762">
    <property type="entry name" value="Integrase-like_cat_sf"/>
</dbReference>
<keyword evidence="3" id="KW-1185">Reference proteome</keyword>
<dbReference type="Gene3D" id="1.10.443.10">
    <property type="entry name" value="Intergrase catalytic core"/>
    <property type="match status" value="1"/>
</dbReference>
<gene>
    <name evidence="2" type="ORF">FSP39_013649</name>
</gene>
<dbReference type="InterPro" id="IPR011010">
    <property type="entry name" value="DNA_brk_join_enz"/>
</dbReference>
<dbReference type="PANTHER" id="PTHR35617">
    <property type="entry name" value="PHAGE_INTEGRASE DOMAIN-CONTAINING PROTEIN"/>
    <property type="match status" value="1"/>
</dbReference>
<protein>
    <recommendedName>
        <fullName evidence="4">Tyr recombinase domain-containing protein</fullName>
    </recommendedName>
</protein>
<sequence length="179" mass="20300">MKTVFLIAITTFRRCSDLQSLRIGDGSVSVQKKGVTFIRHGLAKQDRPSHFGTKVFVPSFAENKLLDPKRALFYYLKCIESFRHDTEGKDETKLFLSINEPHKPVSSQTISSWLVKTIKMAHDKDCSGVKGHSTRSVGTSWALFNGASMKNILEAADWSKESTFIRFYLKDVKTHVLKK</sequence>
<dbReference type="GO" id="GO:0015074">
    <property type="term" value="P:DNA integration"/>
    <property type="evidence" value="ECO:0007669"/>
    <property type="project" value="InterPro"/>
</dbReference>
<dbReference type="EMBL" id="VSWD01000007">
    <property type="protein sequence ID" value="KAK3097837.1"/>
    <property type="molecule type" value="Genomic_DNA"/>
</dbReference>
<dbReference type="GO" id="GO:0006310">
    <property type="term" value="P:DNA recombination"/>
    <property type="evidence" value="ECO:0007669"/>
    <property type="project" value="UniProtKB-KW"/>
</dbReference>